<keyword evidence="12" id="KW-1185">Reference proteome</keyword>
<protein>
    <recommendedName>
        <fullName evidence="9">Phosphopantetheine adenylyltransferase</fullName>
        <ecNumber evidence="9">2.7.7.3</ecNumber>
    </recommendedName>
    <alternativeName>
        <fullName evidence="9">Dephospho-CoA pyrophosphorylase</fullName>
    </alternativeName>
    <alternativeName>
        <fullName evidence="9">Pantetheine-phosphate adenylyltransferase</fullName>
        <shortName evidence="9">PPAT</shortName>
    </alternativeName>
</protein>
<comment type="function">
    <text evidence="9">Reversibly transfers an adenylyl group from ATP to 4'-phosphopantetheine, yielding dephospho-CoA (dPCoA) and pyrophosphate.</text>
</comment>
<sequence>MTLAVCPGSFDPLTLGHIDVIKRARGMFDDVVVAVSHNAKKAYLFSLEERVELAREALAGVDGVRVEVAPGLIADFAREAGAAAIVKGLRGAADYDAEQAMALLNRHLSRIETVFIMGDPALSHIASSFVKEIASYGGTIDDLVTPNVARALRKVNS</sequence>
<evidence type="ECO:0000256" key="7">
    <source>
        <dbReference type="ARBA" id="ARBA00022993"/>
    </source>
</evidence>
<dbReference type="InterPro" id="IPR001980">
    <property type="entry name" value="PPAT"/>
</dbReference>
<dbReference type="PANTHER" id="PTHR21342">
    <property type="entry name" value="PHOSPHOPANTETHEINE ADENYLYLTRANSFERASE"/>
    <property type="match status" value="1"/>
</dbReference>
<dbReference type="Proteomes" id="UP001230145">
    <property type="component" value="Unassembled WGS sequence"/>
</dbReference>
<evidence type="ECO:0000256" key="3">
    <source>
        <dbReference type="ARBA" id="ARBA00022695"/>
    </source>
</evidence>
<dbReference type="Pfam" id="PF01467">
    <property type="entry name" value="CTP_transf_like"/>
    <property type="match status" value="1"/>
</dbReference>
<feature type="binding site" evidence="9">
    <location>
        <position position="87"/>
    </location>
    <ligand>
        <name>substrate</name>
    </ligand>
</feature>
<keyword evidence="4 9" id="KW-0547">Nucleotide-binding</keyword>
<feature type="binding site" evidence="9">
    <location>
        <position position="41"/>
    </location>
    <ligand>
        <name>substrate</name>
    </ligand>
</feature>
<evidence type="ECO:0000256" key="5">
    <source>
        <dbReference type="ARBA" id="ARBA00022840"/>
    </source>
</evidence>
<comment type="cofactor">
    <cofactor evidence="9">
        <name>Mg(2+)</name>
        <dbReference type="ChEBI" id="CHEBI:18420"/>
    </cofactor>
</comment>
<feature type="binding site" evidence="9">
    <location>
        <position position="9"/>
    </location>
    <ligand>
        <name>substrate</name>
    </ligand>
</feature>
<evidence type="ECO:0000313" key="11">
    <source>
        <dbReference type="EMBL" id="MDP9832697.1"/>
    </source>
</evidence>
<comment type="similarity">
    <text evidence="9">Belongs to the bacterial CoaD family.</text>
</comment>
<keyword evidence="7 9" id="KW-0173">Coenzyme A biosynthesis</keyword>
<feature type="binding site" evidence="9">
    <location>
        <begin position="88"/>
        <end position="90"/>
    </location>
    <ligand>
        <name>ATP</name>
        <dbReference type="ChEBI" id="CHEBI:30616"/>
    </ligand>
</feature>
<dbReference type="EC" id="2.7.7.3" evidence="9"/>
<dbReference type="EMBL" id="JAUSQL010000001">
    <property type="protein sequence ID" value="MDP9832697.1"/>
    <property type="molecule type" value="Genomic_DNA"/>
</dbReference>
<keyword evidence="3 9" id="KW-0548">Nucleotidyltransferase</keyword>
<evidence type="ECO:0000256" key="9">
    <source>
        <dbReference type="HAMAP-Rule" id="MF_00151"/>
    </source>
</evidence>
<proteinExistence type="inferred from homology"/>
<name>A0ABT9PJR0_9ACTO</name>
<comment type="catalytic activity">
    <reaction evidence="8 9">
        <text>(R)-4'-phosphopantetheine + ATP + H(+) = 3'-dephospho-CoA + diphosphate</text>
        <dbReference type="Rhea" id="RHEA:19801"/>
        <dbReference type="ChEBI" id="CHEBI:15378"/>
        <dbReference type="ChEBI" id="CHEBI:30616"/>
        <dbReference type="ChEBI" id="CHEBI:33019"/>
        <dbReference type="ChEBI" id="CHEBI:57328"/>
        <dbReference type="ChEBI" id="CHEBI:61723"/>
        <dbReference type="EC" id="2.7.7.3"/>
    </reaction>
</comment>
<comment type="caution">
    <text evidence="11">The sequence shown here is derived from an EMBL/GenBank/DDBJ whole genome shotgun (WGS) entry which is preliminary data.</text>
</comment>
<feature type="binding site" evidence="9">
    <location>
        <position position="98"/>
    </location>
    <ligand>
        <name>ATP</name>
        <dbReference type="ChEBI" id="CHEBI:30616"/>
    </ligand>
</feature>
<dbReference type="NCBIfam" id="TIGR00125">
    <property type="entry name" value="cyt_tran_rel"/>
    <property type="match status" value="1"/>
</dbReference>
<dbReference type="HAMAP" id="MF_00151">
    <property type="entry name" value="PPAT_bact"/>
    <property type="match status" value="1"/>
</dbReference>
<dbReference type="RefSeq" id="WP_270975260.1">
    <property type="nucleotide sequence ID" value="NZ_JAUSQL010000001.1"/>
</dbReference>
<dbReference type="InterPro" id="IPR004821">
    <property type="entry name" value="Cyt_trans-like"/>
</dbReference>
<keyword evidence="5 9" id="KW-0067">ATP-binding</keyword>
<keyword evidence="6 9" id="KW-0460">Magnesium</keyword>
<reference evidence="11 12" key="1">
    <citation type="submission" date="2023-07" db="EMBL/GenBank/DDBJ databases">
        <title>Sequencing the genomes of 1000 actinobacteria strains.</title>
        <authorList>
            <person name="Klenk H.-P."/>
        </authorList>
    </citation>
    <scope>NUCLEOTIDE SEQUENCE [LARGE SCALE GENOMIC DNA]</scope>
    <source>
        <strain evidence="11 12">DSM 19515</strain>
    </source>
</reference>
<evidence type="ECO:0000259" key="10">
    <source>
        <dbReference type="Pfam" id="PF01467"/>
    </source>
</evidence>
<comment type="subunit">
    <text evidence="9">Homohexamer.</text>
</comment>
<dbReference type="PANTHER" id="PTHR21342:SF1">
    <property type="entry name" value="PHOSPHOPANTETHEINE ADENYLYLTRANSFERASE"/>
    <property type="match status" value="1"/>
</dbReference>
<accession>A0ABT9PJR0</accession>
<evidence type="ECO:0000256" key="4">
    <source>
        <dbReference type="ARBA" id="ARBA00022741"/>
    </source>
</evidence>
<feature type="domain" description="Cytidyltransferase-like" evidence="10">
    <location>
        <begin position="5"/>
        <end position="132"/>
    </location>
</feature>
<dbReference type="InterPro" id="IPR014729">
    <property type="entry name" value="Rossmann-like_a/b/a_fold"/>
</dbReference>
<dbReference type="CDD" id="cd02163">
    <property type="entry name" value="PPAT"/>
    <property type="match status" value="1"/>
</dbReference>
<dbReference type="NCBIfam" id="TIGR01510">
    <property type="entry name" value="coaD_prev_kdtB"/>
    <property type="match status" value="1"/>
</dbReference>
<organism evidence="11 12">
    <name type="scientific">Trueperella abortisuis</name>
    <dbReference type="NCBI Taxonomy" id="445930"/>
    <lineage>
        <taxon>Bacteria</taxon>
        <taxon>Bacillati</taxon>
        <taxon>Actinomycetota</taxon>
        <taxon>Actinomycetes</taxon>
        <taxon>Actinomycetales</taxon>
        <taxon>Actinomycetaceae</taxon>
        <taxon>Trueperella</taxon>
    </lineage>
</organism>
<dbReference type="PRINTS" id="PR01020">
    <property type="entry name" value="LPSBIOSNTHSS"/>
</dbReference>
<feature type="binding site" evidence="9">
    <location>
        <begin position="9"/>
        <end position="10"/>
    </location>
    <ligand>
        <name>ATP</name>
        <dbReference type="ChEBI" id="CHEBI:30616"/>
    </ligand>
</feature>
<keyword evidence="1 9" id="KW-0963">Cytoplasm</keyword>
<gene>
    <name evidence="9" type="primary">coaD</name>
    <name evidence="11" type="ORF">J2S45_001376</name>
</gene>
<evidence type="ECO:0000256" key="2">
    <source>
        <dbReference type="ARBA" id="ARBA00022679"/>
    </source>
</evidence>
<keyword evidence="2 9" id="KW-0808">Transferase</keyword>
<feature type="binding site" evidence="9">
    <location>
        <begin position="122"/>
        <end position="128"/>
    </location>
    <ligand>
        <name>ATP</name>
        <dbReference type="ChEBI" id="CHEBI:30616"/>
    </ligand>
</feature>
<evidence type="ECO:0000256" key="6">
    <source>
        <dbReference type="ARBA" id="ARBA00022842"/>
    </source>
</evidence>
<evidence type="ECO:0000256" key="8">
    <source>
        <dbReference type="ARBA" id="ARBA00029346"/>
    </source>
</evidence>
<dbReference type="GO" id="GO:0004595">
    <property type="term" value="F:pantetheine-phosphate adenylyltransferase activity"/>
    <property type="evidence" value="ECO:0007669"/>
    <property type="project" value="UniProtKB-EC"/>
</dbReference>
<comment type="subcellular location">
    <subcellularLocation>
        <location evidence="9">Cytoplasm</location>
    </subcellularLocation>
</comment>
<feature type="binding site" evidence="9">
    <location>
        <position position="17"/>
    </location>
    <ligand>
        <name>ATP</name>
        <dbReference type="ChEBI" id="CHEBI:30616"/>
    </ligand>
</feature>
<dbReference type="SUPFAM" id="SSF52374">
    <property type="entry name" value="Nucleotidylyl transferase"/>
    <property type="match status" value="1"/>
</dbReference>
<dbReference type="Gene3D" id="3.40.50.620">
    <property type="entry name" value="HUPs"/>
    <property type="match status" value="1"/>
</dbReference>
<evidence type="ECO:0000256" key="1">
    <source>
        <dbReference type="ARBA" id="ARBA00022490"/>
    </source>
</evidence>
<feature type="site" description="Transition state stabilizer" evidence="9">
    <location>
        <position position="17"/>
    </location>
</feature>
<comment type="pathway">
    <text evidence="9">Cofactor biosynthesis; coenzyme A biosynthesis; CoA from (R)-pantothenate: step 4/5.</text>
</comment>
<evidence type="ECO:0000313" key="12">
    <source>
        <dbReference type="Proteomes" id="UP001230145"/>
    </source>
</evidence>
<feature type="binding site" evidence="9">
    <location>
        <position position="73"/>
    </location>
    <ligand>
        <name>substrate</name>
    </ligand>
</feature>